<dbReference type="PANTHER" id="PTHR30136">
    <property type="entry name" value="HELIX-TURN-HELIX TRANSCRIPTIONAL REGULATOR, ICLR FAMILY"/>
    <property type="match status" value="1"/>
</dbReference>
<dbReference type="SUPFAM" id="SSF55781">
    <property type="entry name" value="GAF domain-like"/>
    <property type="match status" value="1"/>
</dbReference>
<evidence type="ECO:0000256" key="1">
    <source>
        <dbReference type="ARBA" id="ARBA00023015"/>
    </source>
</evidence>
<evidence type="ECO:0000313" key="7">
    <source>
        <dbReference type="Proteomes" id="UP000276254"/>
    </source>
</evidence>
<evidence type="ECO:0000259" key="4">
    <source>
        <dbReference type="PROSITE" id="PS51077"/>
    </source>
</evidence>
<dbReference type="PROSITE" id="PS51077">
    <property type="entry name" value="HTH_ICLR"/>
    <property type="match status" value="1"/>
</dbReference>
<dbReference type="InterPro" id="IPR036388">
    <property type="entry name" value="WH-like_DNA-bd_sf"/>
</dbReference>
<geneLocation type="plasmid" evidence="6">
    <name>unnamed1</name>
</geneLocation>
<evidence type="ECO:0000313" key="6">
    <source>
        <dbReference type="EMBL" id="AYJ84871.1"/>
    </source>
</evidence>
<reference evidence="6 7" key="1">
    <citation type="submission" date="2018-09" db="EMBL/GenBank/DDBJ databases">
        <title>Sphingomonas peninsula sp. nov., isolated from fildes peninsula, Antarctic soil.</title>
        <authorList>
            <person name="Yingchao G."/>
        </authorList>
    </citation>
    <scope>NUCLEOTIDE SEQUENCE [LARGE SCALE GENOMIC DNA]</scope>
    <source>
        <strain evidence="6 7">YZ-8</strain>
        <plasmid evidence="6 7">unnamed1</plasmid>
    </source>
</reference>
<organism evidence="6 7">
    <name type="scientific">Sphingomonas paeninsulae</name>
    <dbReference type="NCBI Taxonomy" id="2319844"/>
    <lineage>
        <taxon>Bacteria</taxon>
        <taxon>Pseudomonadati</taxon>
        <taxon>Pseudomonadota</taxon>
        <taxon>Alphaproteobacteria</taxon>
        <taxon>Sphingomonadales</taxon>
        <taxon>Sphingomonadaceae</taxon>
        <taxon>Sphingomonas</taxon>
    </lineage>
</organism>
<dbReference type="PROSITE" id="PS51078">
    <property type="entry name" value="ICLR_ED"/>
    <property type="match status" value="1"/>
</dbReference>
<dbReference type="OrthoDB" id="1634354at2"/>
<keyword evidence="1" id="KW-0805">Transcription regulation</keyword>
<sequence>MTPATIKSAQRTLRIFELFAELRRPARVAELFRRLDLPQSSTSKLLRSFAKLGYLQYDGEQRTYYPTLRITLLGSWLHDQWFGHDSLLATMESLRSTLGTSVLLGIQNDKHVLYMVALQALVAPRPALSIGTLRPICVAAAGKALMMGKTDYEIGLLVRRINSEEPDPTRYINLAEFLTDIEQCRTRGYALSDGAVMPGTGVVAMPLPRLPGQPAMVLGVGATLEWLRPNLNSVVDALRNKLTALAADTQTQPLTPMPGG</sequence>
<protein>
    <submittedName>
        <fullName evidence="6">IclR family transcriptional regulator</fullName>
    </submittedName>
</protein>
<evidence type="ECO:0000256" key="2">
    <source>
        <dbReference type="ARBA" id="ARBA00023125"/>
    </source>
</evidence>
<dbReference type="EMBL" id="CP032828">
    <property type="protein sequence ID" value="AYJ84871.1"/>
    <property type="molecule type" value="Genomic_DNA"/>
</dbReference>
<dbReference type="RefSeq" id="WP_121150880.1">
    <property type="nucleotide sequence ID" value="NZ_CP032828.1"/>
</dbReference>
<gene>
    <name evidence="6" type="ORF">D3Y57_02010</name>
</gene>
<dbReference type="KEGG" id="spha:D3Y57_02010"/>
<keyword evidence="7" id="KW-1185">Reference proteome</keyword>
<dbReference type="Pfam" id="PF01614">
    <property type="entry name" value="IclR_C"/>
    <property type="match status" value="1"/>
</dbReference>
<keyword evidence="3" id="KW-0804">Transcription</keyword>
<dbReference type="GO" id="GO:0003677">
    <property type="term" value="F:DNA binding"/>
    <property type="evidence" value="ECO:0007669"/>
    <property type="project" value="UniProtKB-KW"/>
</dbReference>
<proteinExistence type="predicted"/>
<dbReference type="SUPFAM" id="SSF46785">
    <property type="entry name" value="Winged helix' DNA-binding domain"/>
    <property type="match status" value="1"/>
</dbReference>
<dbReference type="Proteomes" id="UP000276254">
    <property type="component" value="Plasmid unnamed1"/>
</dbReference>
<dbReference type="InterPro" id="IPR029016">
    <property type="entry name" value="GAF-like_dom_sf"/>
</dbReference>
<evidence type="ECO:0000256" key="3">
    <source>
        <dbReference type="ARBA" id="ARBA00023163"/>
    </source>
</evidence>
<evidence type="ECO:0000259" key="5">
    <source>
        <dbReference type="PROSITE" id="PS51078"/>
    </source>
</evidence>
<dbReference type="SMART" id="SM00346">
    <property type="entry name" value="HTH_ICLR"/>
    <property type="match status" value="1"/>
</dbReference>
<dbReference type="GO" id="GO:0003700">
    <property type="term" value="F:DNA-binding transcription factor activity"/>
    <property type="evidence" value="ECO:0007669"/>
    <property type="project" value="TreeGrafter"/>
</dbReference>
<dbReference type="Pfam" id="PF09339">
    <property type="entry name" value="HTH_IclR"/>
    <property type="match status" value="1"/>
</dbReference>
<dbReference type="InterPro" id="IPR014757">
    <property type="entry name" value="Tscrpt_reg_IclR_C"/>
</dbReference>
<keyword evidence="2" id="KW-0238">DNA-binding</keyword>
<keyword evidence="6" id="KW-0614">Plasmid</keyword>
<dbReference type="GO" id="GO:0045892">
    <property type="term" value="P:negative regulation of DNA-templated transcription"/>
    <property type="evidence" value="ECO:0007669"/>
    <property type="project" value="TreeGrafter"/>
</dbReference>
<accession>A0A494TGC7</accession>
<dbReference type="PANTHER" id="PTHR30136:SF35">
    <property type="entry name" value="HTH-TYPE TRANSCRIPTIONAL REGULATOR RV1719"/>
    <property type="match status" value="1"/>
</dbReference>
<feature type="domain" description="IclR-ED" evidence="5">
    <location>
        <begin position="69"/>
        <end position="256"/>
    </location>
</feature>
<dbReference type="AlphaFoldDB" id="A0A494TGC7"/>
<dbReference type="InterPro" id="IPR036390">
    <property type="entry name" value="WH_DNA-bd_sf"/>
</dbReference>
<dbReference type="Gene3D" id="3.30.450.40">
    <property type="match status" value="1"/>
</dbReference>
<dbReference type="InterPro" id="IPR050707">
    <property type="entry name" value="HTH_MetabolicPath_Reg"/>
</dbReference>
<name>A0A494TGC7_SPHPE</name>
<dbReference type="InterPro" id="IPR005471">
    <property type="entry name" value="Tscrpt_reg_IclR_N"/>
</dbReference>
<feature type="domain" description="HTH iclR-type" evidence="4">
    <location>
        <begin position="6"/>
        <end position="68"/>
    </location>
</feature>
<dbReference type="Gene3D" id="1.10.10.10">
    <property type="entry name" value="Winged helix-like DNA-binding domain superfamily/Winged helix DNA-binding domain"/>
    <property type="match status" value="1"/>
</dbReference>